<dbReference type="AlphaFoldDB" id="A0AAE4FRI8"/>
<dbReference type="RefSeq" id="WP_322878245.1">
    <property type="nucleotide sequence ID" value="NZ_JAVMIP010000008.1"/>
</dbReference>
<protein>
    <submittedName>
        <fullName evidence="2">Uncharacterized protein</fullName>
    </submittedName>
</protein>
<gene>
    <name evidence="2" type="ORF">RIF25_09220</name>
</gene>
<evidence type="ECO:0000313" key="3">
    <source>
        <dbReference type="Proteomes" id="UP001268256"/>
    </source>
</evidence>
<feature type="region of interest" description="Disordered" evidence="1">
    <location>
        <begin position="1"/>
        <end position="24"/>
    </location>
</feature>
<accession>A0AAE4FRI8</accession>
<organism evidence="2 3">
    <name type="scientific">Pseudocalidococcus azoricus BACA0444</name>
    <dbReference type="NCBI Taxonomy" id="2918990"/>
    <lineage>
        <taxon>Bacteria</taxon>
        <taxon>Bacillati</taxon>
        <taxon>Cyanobacteriota</taxon>
        <taxon>Cyanophyceae</taxon>
        <taxon>Acaryochloridales</taxon>
        <taxon>Thermosynechococcaceae</taxon>
        <taxon>Pseudocalidococcus</taxon>
        <taxon>Pseudocalidococcus azoricus</taxon>
    </lineage>
</organism>
<dbReference type="Proteomes" id="UP001268256">
    <property type="component" value="Unassembled WGS sequence"/>
</dbReference>
<name>A0AAE4FRI8_9CYAN</name>
<evidence type="ECO:0000313" key="2">
    <source>
        <dbReference type="EMBL" id="MDS3860988.1"/>
    </source>
</evidence>
<proteinExistence type="predicted"/>
<comment type="caution">
    <text evidence="2">The sequence shown here is derived from an EMBL/GenBank/DDBJ whole genome shotgun (WGS) entry which is preliminary data.</text>
</comment>
<evidence type="ECO:0000256" key="1">
    <source>
        <dbReference type="SAM" id="MobiDB-lite"/>
    </source>
</evidence>
<keyword evidence="3" id="KW-1185">Reference proteome</keyword>
<dbReference type="EMBL" id="JAVMIP010000008">
    <property type="protein sequence ID" value="MDS3860988.1"/>
    <property type="molecule type" value="Genomic_DNA"/>
</dbReference>
<sequence length="81" mass="9167">MAKNRNPLYPEQPRANGRFIPKDKPTAQPVCVALTYDIDELVRKLPNRSEWLRRVITEAAERELMCQSPDEPTDGQGSSNG</sequence>
<reference evidence="3" key="1">
    <citation type="submission" date="2023-07" db="EMBL/GenBank/DDBJ databases">
        <authorList>
            <person name="Luz R."/>
            <person name="Cordeiro R."/>
            <person name="Fonseca A."/>
            <person name="Goncalves V."/>
        </authorList>
    </citation>
    <scope>NUCLEOTIDE SEQUENCE [LARGE SCALE GENOMIC DNA]</scope>
    <source>
        <strain evidence="3">BACA0444</strain>
    </source>
</reference>